<proteinExistence type="predicted"/>
<dbReference type="Proteomes" id="UP000291343">
    <property type="component" value="Unassembled WGS sequence"/>
</dbReference>
<dbReference type="EMBL" id="QKKF02027168">
    <property type="protein sequence ID" value="RZF36037.1"/>
    <property type="molecule type" value="Genomic_DNA"/>
</dbReference>
<gene>
    <name evidence="3" type="ORF">LSTR_LSTR005853</name>
</gene>
<feature type="domain" description="Anaphase-promoting complex subunit 4-like WD40" evidence="2">
    <location>
        <begin position="112"/>
        <end position="200"/>
    </location>
</feature>
<dbReference type="Pfam" id="PF12894">
    <property type="entry name" value="ANAPC4_WD40"/>
    <property type="match status" value="1"/>
</dbReference>
<dbReference type="SMART" id="SM00320">
    <property type="entry name" value="WD40"/>
    <property type="match status" value="9"/>
</dbReference>
<dbReference type="InterPro" id="IPR036322">
    <property type="entry name" value="WD40_repeat_dom_sf"/>
</dbReference>
<evidence type="ECO:0000313" key="4">
    <source>
        <dbReference type="Proteomes" id="UP000291343"/>
    </source>
</evidence>
<dbReference type="SUPFAM" id="SSF50978">
    <property type="entry name" value="WD40 repeat-like"/>
    <property type="match status" value="2"/>
</dbReference>
<dbReference type="AlphaFoldDB" id="A0A482WR32"/>
<dbReference type="STRING" id="195883.A0A482WR32"/>
<dbReference type="Gene3D" id="2.130.10.10">
    <property type="entry name" value="YVTN repeat-like/Quinoprotein amine dehydrogenase"/>
    <property type="match status" value="2"/>
</dbReference>
<dbReference type="InterPro" id="IPR001680">
    <property type="entry name" value="WD40_rpt"/>
</dbReference>
<evidence type="ECO:0000259" key="2">
    <source>
        <dbReference type="Pfam" id="PF12894"/>
    </source>
</evidence>
<dbReference type="GO" id="GO:0030686">
    <property type="term" value="C:90S preribosome"/>
    <property type="evidence" value="ECO:0007669"/>
    <property type="project" value="InterPro"/>
</dbReference>
<feature type="region of interest" description="Disordered" evidence="1">
    <location>
        <begin position="603"/>
        <end position="628"/>
    </location>
</feature>
<dbReference type="InterPro" id="IPR015943">
    <property type="entry name" value="WD40/YVTN_repeat-like_dom_sf"/>
</dbReference>
<evidence type="ECO:0000313" key="3">
    <source>
        <dbReference type="EMBL" id="RZF36037.1"/>
    </source>
</evidence>
<protein>
    <recommendedName>
        <fullName evidence="2">Anaphase-promoting complex subunit 4-like WD40 domain-containing protein</fullName>
    </recommendedName>
</protein>
<dbReference type="GO" id="GO:0003723">
    <property type="term" value="F:RNA binding"/>
    <property type="evidence" value="ECO:0007669"/>
    <property type="project" value="TreeGrafter"/>
</dbReference>
<organism evidence="3 4">
    <name type="scientific">Laodelphax striatellus</name>
    <name type="common">Small brown planthopper</name>
    <name type="synonym">Delphax striatella</name>
    <dbReference type="NCBI Taxonomy" id="195883"/>
    <lineage>
        <taxon>Eukaryota</taxon>
        <taxon>Metazoa</taxon>
        <taxon>Ecdysozoa</taxon>
        <taxon>Arthropoda</taxon>
        <taxon>Hexapoda</taxon>
        <taxon>Insecta</taxon>
        <taxon>Pterygota</taxon>
        <taxon>Neoptera</taxon>
        <taxon>Paraneoptera</taxon>
        <taxon>Hemiptera</taxon>
        <taxon>Auchenorrhyncha</taxon>
        <taxon>Fulgoroidea</taxon>
        <taxon>Delphacidae</taxon>
        <taxon>Criomorphinae</taxon>
        <taxon>Laodelphax</taxon>
    </lineage>
</organism>
<dbReference type="InterPro" id="IPR024977">
    <property type="entry name" value="Apc4-like_WD40_dom"/>
</dbReference>
<dbReference type="PANTHER" id="PTHR44163:SF1">
    <property type="entry name" value="U3 SMALL NUCLEOLAR RNA-ASSOCIATED PROTEIN 4 HOMOLOG"/>
    <property type="match status" value="1"/>
</dbReference>
<comment type="caution">
    <text evidence="3">The sequence shown here is derived from an EMBL/GenBank/DDBJ whole genome shotgun (WGS) entry which is preliminary data.</text>
</comment>
<dbReference type="GO" id="GO:0034455">
    <property type="term" value="C:t-UTP complex"/>
    <property type="evidence" value="ECO:0007669"/>
    <property type="project" value="TreeGrafter"/>
</dbReference>
<dbReference type="FunCoup" id="A0A482WR32">
    <property type="interactions" value="1107"/>
</dbReference>
<dbReference type="InterPro" id="IPR046351">
    <property type="entry name" value="UTP4"/>
</dbReference>
<dbReference type="SMR" id="A0A482WR32"/>
<reference evidence="3 4" key="1">
    <citation type="journal article" date="2017" name="Gigascience">
        <title>Genome sequence of the small brown planthopper, Laodelphax striatellus.</title>
        <authorList>
            <person name="Zhu J."/>
            <person name="Jiang F."/>
            <person name="Wang X."/>
            <person name="Yang P."/>
            <person name="Bao Y."/>
            <person name="Zhao W."/>
            <person name="Wang W."/>
            <person name="Lu H."/>
            <person name="Wang Q."/>
            <person name="Cui N."/>
            <person name="Li J."/>
            <person name="Chen X."/>
            <person name="Luo L."/>
            <person name="Yu J."/>
            <person name="Kang L."/>
            <person name="Cui F."/>
        </authorList>
    </citation>
    <scope>NUCLEOTIDE SEQUENCE [LARGE SCALE GENOMIC DNA]</scope>
    <source>
        <strain evidence="3">Lst14</strain>
    </source>
</reference>
<accession>A0A482WR32</accession>
<keyword evidence="4" id="KW-1185">Reference proteome</keyword>
<dbReference type="GO" id="GO:0032040">
    <property type="term" value="C:small-subunit processome"/>
    <property type="evidence" value="ECO:0007669"/>
    <property type="project" value="TreeGrafter"/>
</dbReference>
<sequence>MLAMEKRKIHRLKCYNIDPDPILSLSYSKLKTTVAALRNNRIELWNIAAVPFLQGSVFFDSSLKLRAISWCGERLISADLQGFVREFDVNSLSEKASYPVSSGACHCIAITPDNTLLAAGTEAGFINIFKVGDGSFQFEKLLQCRSRTVSLCWNKNGEFLAAGMQDKINIWKMENDSILHTLKVPRRLKAVPVVVWCLAFTEDDDVAAGDSSGRLNIWNIRSGTCVQSFNDHHADILALSLSEDKQGIYTTGVDTKIQHYRRVYFKKKDKVEWIRSGIFKFHSHDVNAIVVCEDDKIFTGGLDANLIASKLYPVIFQRYLPLPENKCVSVCEGARCVVLRYQKHLELWRLPSSSSSATADLFSSSPTKLIEVHSIDGEMILSAGASSDAKMLVYSTNTSIRLLKVDLTGDHPKVSPFQLNGIELKKAHHITFSRDGKTLVIADSNNLIQVFCMRNLSSSYSIELGRSKDFSNDRITFVSVSYDGKYIAATGTRGQIAVWMEGKLMKKPPVYQYPVTALVFNSCPEKPLLYVAYSDFFFIEYRVDGFGYTDFTKNARMDLVFQHLAQDNLPVLNITFDDKEENIFTLQKLSAICAINKQRLSYQSNDNKRERQASEEGSPNKKRAKLDTPLEMDNQNEIIHTPNQRKMKKHLRGPDYLFEKARDFILTKKQKDLTKNQSKVRGLNVFRKYENVLYFGSFGNEEFLSVEVSSASTLSKLPPVLKTKLFARG</sequence>
<dbReference type="InParanoid" id="A0A482WR32"/>
<name>A0A482WR32_LAOST</name>
<dbReference type="OrthoDB" id="8883818at2759"/>
<dbReference type="PANTHER" id="PTHR44163">
    <property type="entry name" value="U3 SMALL NUCLEOLAR RNA-ASSOCIATED PROTEIN 4 HOMOLOG"/>
    <property type="match status" value="1"/>
</dbReference>
<evidence type="ECO:0000256" key="1">
    <source>
        <dbReference type="SAM" id="MobiDB-lite"/>
    </source>
</evidence>
<dbReference type="GO" id="GO:0000462">
    <property type="term" value="P:maturation of SSU-rRNA from tricistronic rRNA transcript (SSU-rRNA, 5.8S rRNA, LSU-rRNA)"/>
    <property type="evidence" value="ECO:0007669"/>
    <property type="project" value="InterPro"/>
</dbReference>